<keyword evidence="2" id="KW-1185">Reference proteome</keyword>
<feature type="non-terminal residue" evidence="1">
    <location>
        <position position="82"/>
    </location>
</feature>
<dbReference type="EMBL" id="BLXT01005344">
    <property type="protein sequence ID" value="GFO22254.1"/>
    <property type="molecule type" value="Genomic_DNA"/>
</dbReference>
<sequence>MAEEACGCYFLVYSTPDNITGNCSKVSGLFPGVHVFPDSVSLGSGQCVSEILVLPQVAPLHLCLQAGSGEVRCFHVPLVNVS</sequence>
<evidence type="ECO:0000313" key="1">
    <source>
        <dbReference type="EMBL" id="GFO22254.1"/>
    </source>
</evidence>
<proteinExistence type="predicted"/>
<dbReference type="AlphaFoldDB" id="A0AAV4BTV8"/>
<reference evidence="1 2" key="1">
    <citation type="journal article" date="2021" name="Elife">
        <title>Chloroplast acquisition without the gene transfer in kleptoplastic sea slugs, Plakobranchus ocellatus.</title>
        <authorList>
            <person name="Maeda T."/>
            <person name="Takahashi S."/>
            <person name="Yoshida T."/>
            <person name="Shimamura S."/>
            <person name="Takaki Y."/>
            <person name="Nagai Y."/>
            <person name="Toyoda A."/>
            <person name="Suzuki Y."/>
            <person name="Arimoto A."/>
            <person name="Ishii H."/>
            <person name="Satoh N."/>
            <person name="Nishiyama T."/>
            <person name="Hasebe M."/>
            <person name="Maruyama T."/>
            <person name="Minagawa J."/>
            <person name="Obokata J."/>
            <person name="Shigenobu S."/>
        </authorList>
    </citation>
    <scope>NUCLEOTIDE SEQUENCE [LARGE SCALE GENOMIC DNA]</scope>
</reference>
<dbReference type="Proteomes" id="UP000735302">
    <property type="component" value="Unassembled WGS sequence"/>
</dbReference>
<evidence type="ECO:0000313" key="2">
    <source>
        <dbReference type="Proteomes" id="UP000735302"/>
    </source>
</evidence>
<organism evidence="1 2">
    <name type="scientific">Plakobranchus ocellatus</name>
    <dbReference type="NCBI Taxonomy" id="259542"/>
    <lineage>
        <taxon>Eukaryota</taxon>
        <taxon>Metazoa</taxon>
        <taxon>Spiralia</taxon>
        <taxon>Lophotrochozoa</taxon>
        <taxon>Mollusca</taxon>
        <taxon>Gastropoda</taxon>
        <taxon>Heterobranchia</taxon>
        <taxon>Euthyneura</taxon>
        <taxon>Panpulmonata</taxon>
        <taxon>Sacoglossa</taxon>
        <taxon>Placobranchoidea</taxon>
        <taxon>Plakobranchidae</taxon>
        <taxon>Plakobranchus</taxon>
    </lineage>
</organism>
<protein>
    <submittedName>
        <fullName evidence="1">Uncharacterized protein</fullName>
    </submittedName>
</protein>
<accession>A0AAV4BTV8</accession>
<gene>
    <name evidence="1" type="ORF">PoB_004875900</name>
</gene>
<comment type="caution">
    <text evidence="1">The sequence shown here is derived from an EMBL/GenBank/DDBJ whole genome shotgun (WGS) entry which is preliminary data.</text>
</comment>
<name>A0AAV4BTV8_9GAST</name>